<proteinExistence type="inferred from homology"/>
<dbReference type="InterPro" id="IPR010230">
    <property type="entry name" value="FeS-cluster_ATPase_SufC"/>
</dbReference>
<dbReference type="PROSITE" id="PS00211">
    <property type="entry name" value="ABC_TRANSPORTER_1"/>
    <property type="match status" value="1"/>
</dbReference>
<protein>
    <submittedName>
        <fullName evidence="5">FeS assembly ATPase SufC</fullName>
    </submittedName>
</protein>
<accession>A0A0C1QTK0</accession>
<dbReference type="InterPro" id="IPR003439">
    <property type="entry name" value="ABC_transporter-like_ATP-bd"/>
</dbReference>
<evidence type="ECO:0000256" key="1">
    <source>
        <dbReference type="ARBA" id="ARBA00006216"/>
    </source>
</evidence>
<comment type="similarity">
    <text evidence="1">Belongs to the ABC transporter superfamily. Ycf16 family.</text>
</comment>
<dbReference type="GO" id="GO:0005524">
    <property type="term" value="F:ATP binding"/>
    <property type="evidence" value="ECO:0007669"/>
    <property type="project" value="UniProtKB-KW"/>
</dbReference>
<organism evidence="5 6">
    <name type="scientific">Clostridium argentinense CDC 2741</name>
    <dbReference type="NCBI Taxonomy" id="1418104"/>
    <lineage>
        <taxon>Bacteria</taxon>
        <taxon>Bacillati</taxon>
        <taxon>Bacillota</taxon>
        <taxon>Clostridia</taxon>
        <taxon>Eubacteriales</taxon>
        <taxon>Clostridiaceae</taxon>
        <taxon>Clostridium</taxon>
    </lineage>
</organism>
<dbReference type="Pfam" id="PF00005">
    <property type="entry name" value="ABC_tran"/>
    <property type="match status" value="1"/>
</dbReference>
<evidence type="ECO:0000259" key="4">
    <source>
        <dbReference type="PROSITE" id="PS50893"/>
    </source>
</evidence>
<evidence type="ECO:0000313" key="6">
    <source>
        <dbReference type="Proteomes" id="UP000031366"/>
    </source>
</evidence>
<dbReference type="Proteomes" id="UP000031366">
    <property type="component" value="Unassembled WGS sequence"/>
</dbReference>
<feature type="domain" description="ABC transporter" evidence="4">
    <location>
        <begin position="6"/>
        <end position="245"/>
    </location>
</feature>
<dbReference type="PANTHER" id="PTHR43204:SF1">
    <property type="entry name" value="ABC TRANSPORTER I FAMILY MEMBER 6, CHLOROPLASTIC"/>
    <property type="match status" value="1"/>
</dbReference>
<dbReference type="PROSITE" id="PS50893">
    <property type="entry name" value="ABC_TRANSPORTER_2"/>
    <property type="match status" value="1"/>
</dbReference>
<evidence type="ECO:0000256" key="3">
    <source>
        <dbReference type="ARBA" id="ARBA00022840"/>
    </source>
</evidence>
<dbReference type="InterPro" id="IPR017871">
    <property type="entry name" value="ABC_transporter-like_CS"/>
</dbReference>
<comment type="caution">
    <text evidence="5">The sequence shown here is derived from an EMBL/GenBank/DDBJ whole genome shotgun (WGS) entry which is preliminary data.</text>
</comment>
<dbReference type="Gene3D" id="3.40.50.300">
    <property type="entry name" value="P-loop containing nucleotide triphosphate hydrolases"/>
    <property type="match status" value="1"/>
</dbReference>
<dbReference type="InterPro" id="IPR027417">
    <property type="entry name" value="P-loop_NTPase"/>
</dbReference>
<dbReference type="PANTHER" id="PTHR43204">
    <property type="entry name" value="ABC TRANSPORTER I FAMILY MEMBER 6, CHLOROPLASTIC"/>
    <property type="match status" value="1"/>
</dbReference>
<dbReference type="RefSeq" id="WP_039636085.1">
    <property type="nucleotide sequence ID" value="NZ_AYSO01000020.1"/>
</dbReference>
<dbReference type="SMART" id="SM00382">
    <property type="entry name" value="AAA"/>
    <property type="match status" value="1"/>
</dbReference>
<keyword evidence="6" id="KW-1185">Reference proteome</keyword>
<dbReference type="OrthoDB" id="9806149at2"/>
<name>A0A0C1QTK0_9CLOT</name>
<dbReference type="EMBL" id="AYSO01000020">
    <property type="protein sequence ID" value="KIE44312.1"/>
    <property type="molecule type" value="Genomic_DNA"/>
</dbReference>
<keyword evidence="2" id="KW-0547">Nucleotide-binding</keyword>
<sequence>MSGKLLKINNLHSKVEDKEILKGLDLEINKGEIHVIMGPNGAGKSTLANTLMSHPKYKISEGIIEFEGEIINELSPDEKAKKGIFLSFQYPEEIPGITVENFLRTSRAAVSGTVLKMMSFRKDLREKMAMLKMDESYASRYLNVGFSGGEKKKNEILQMAILEPKLAILDETDSGLDVDAVKVVSEGVKMLVNGDRSILIITHHNNILEHLKPDFVHILVDGKIVKTGGIELIDEIQSNGYEAYK</sequence>
<dbReference type="SUPFAM" id="SSF52540">
    <property type="entry name" value="P-loop containing nucleoside triphosphate hydrolases"/>
    <property type="match status" value="1"/>
</dbReference>
<evidence type="ECO:0000313" key="5">
    <source>
        <dbReference type="EMBL" id="KIE44312.1"/>
    </source>
</evidence>
<dbReference type="GO" id="GO:0016887">
    <property type="term" value="F:ATP hydrolysis activity"/>
    <property type="evidence" value="ECO:0007669"/>
    <property type="project" value="InterPro"/>
</dbReference>
<dbReference type="InterPro" id="IPR003593">
    <property type="entry name" value="AAA+_ATPase"/>
</dbReference>
<dbReference type="AlphaFoldDB" id="A0A0C1QTK0"/>
<dbReference type="STRING" id="29341.RSJ17_04370"/>
<dbReference type="NCBIfam" id="TIGR01978">
    <property type="entry name" value="sufC"/>
    <property type="match status" value="1"/>
</dbReference>
<keyword evidence="3" id="KW-0067">ATP-binding</keyword>
<dbReference type="CDD" id="cd03217">
    <property type="entry name" value="ABC_FeS_Assembly"/>
    <property type="match status" value="1"/>
</dbReference>
<gene>
    <name evidence="5" type="primary">sufC</name>
    <name evidence="5" type="ORF">U732_312</name>
</gene>
<evidence type="ECO:0000256" key="2">
    <source>
        <dbReference type="ARBA" id="ARBA00022741"/>
    </source>
</evidence>
<reference evidence="5 6" key="1">
    <citation type="journal article" date="2015" name="Infect. Genet. Evol.">
        <title>Genomic sequences of six botulinum neurotoxin-producing strains representing three clostridial species illustrate the mobility and diversity of botulinum neurotoxin genes.</title>
        <authorList>
            <person name="Smith T.J."/>
            <person name="Hill K.K."/>
            <person name="Xie G."/>
            <person name="Foley B.T."/>
            <person name="Williamson C.H."/>
            <person name="Foster J.T."/>
            <person name="Johnson S.L."/>
            <person name="Chertkov O."/>
            <person name="Teshima H."/>
            <person name="Gibbons H.S."/>
            <person name="Johnsky L.A."/>
            <person name="Karavis M.A."/>
            <person name="Smith L.A."/>
        </authorList>
    </citation>
    <scope>NUCLEOTIDE SEQUENCE [LARGE SCALE GENOMIC DNA]</scope>
    <source>
        <strain evidence="5 6">CDC 2741</strain>
    </source>
</reference>